<protein>
    <recommendedName>
        <fullName evidence="5">Methyltransferase domain-containing protein</fullName>
    </recommendedName>
</protein>
<evidence type="ECO:0000256" key="2">
    <source>
        <dbReference type="SAM" id="MobiDB-lite"/>
    </source>
</evidence>
<evidence type="ECO:0000256" key="1">
    <source>
        <dbReference type="ARBA" id="ARBA00008308"/>
    </source>
</evidence>
<sequence length="346" mass="38288">MYPPLSLQVFRSSGFMLHASVTYRSRSGEVVQIEVGYFRMGWQTKHRLVSERTNPTTNPAFSDLFAVKAPGLDQPSYCRCLQCSKRVRMSTNTDSSSSSSSSSRFPERQSLPGSAERNTPAIVDALLPHLTHLADRKGKGTPVRVLELASGTGTHVAGFAKQASIARVVFQPTEADEWMCAHILKTISSADGKDTILPPQILDLNETRDWDAVRKAQDASDDSGSIFDAVFAFNLLHITPFEVTHSIFQQLDPKLSQGQSLPTLNQSHGFIAFYGAFKEHENDELSEGNAKFDADIRSRNPSFGIRSVDAVRDVAELHGYRLAERISMPANNWILIFRPSQSAVTQ</sequence>
<evidence type="ECO:0008006" key="5">
    <source>
        <dbReference type="Google" id="ProtNLM"/>
    </source>
</evidence>
<feature type="region of interest" description="Disordered" evidence="2">
    <location>
        <begin position="91"/>
        <end position="118"/>
    </location>
</feature>
<accession>A0A177TL52</accession>
<organism evidence="3 4">
    <name type="scientific">Tilletia indica</name>
    <dbReference type="NCBI Taxonomy" id="43049"/>
    <lineage>
        <taxon>Eukaryota</taxon>
        <taxon>Fungi</taxon>
        <taxon>Dikarya</taxon>
        <taxon>Basidiomycota</taxon>
        <taxon>Ustilaginomycotina</taxon>
        <taxon>Exobasidiomycetes</taxon>
        <taxon>Tilletiales</taxon>
        <taxon>Tilletiaceae</taxon>
        <taxon>Tilletia</taxon>
    </lineage>
</organism>
<dbReference type="AlphaFoldDB" id="A0A177TL52"/>
<dbReference type="PANTHER" id="PTHR20974:SF0">
    <property type="entry name" value="UPF0585 PROTEIN CG18661"/>
    <property type="match status" value="1"/>
</dbReference>
<dbReference type="Proteomes" id="UP000077521">
    <property type="component" value="Unassembled WGS sequence"/>
</dbReference>
<comment type="similarity">
    <text evidence="1">Belongs to the UPF0585 family.</text>
</comment>
<evidence type="ECO:0000313" key="3">
    <source>
        <dbReference type="EMBL" id="KAE8259821.1"/>
    </source>
</evidence>
<dbReference type="Pfam" id="PF06080">
    <property type="entry name" value="DUF938"/>
    <property type="match status" value="1"/>
</dbReference>
<dbReference type="InterPro" id="IPR029063">
    <property type="entry name" value="SAM-dependent_MTases_sf"/>
</dbReference>
<name>A0A177TL52_9BASI</name>
<gene>
    <name evidence="3" type="ORF">A4X13_0g758</name>
</gene>
<comment type="caution">
    <text evidence="3">The sequence shown here is derived from an EMBL/GenBank/DDBJ whole genome shotgun (WGS) entry which is preliminary data.</text>
</comment>
<keyword evidence="4" id="KW-1185">Reference proteome</keyword>
<proteinExistence type="inferred from homology"/>
<dbReference type="InterPro" id="IPR010342">
    <property type="entry name" value="DUF938"/>
</dbReference>
<reference evidence="3" key="1">
    <citation type="submission" date="2016-04" db="EMBL/GenBank/DDBJ databases">
        <authorList>
            <person name="Nguyen H.D."/>
            <person name="Samba Siva P."/>
            <person name="Cullis J."/>
            <person name="Levesque C.A."/>
            <person name="Hambleton S."/>
        </authorList>
    </citation>
    <scope>NUCLEOTIDE SEQUENCE</scope>
    <source>
        <strain evidence="3">DAOMC 236416</strain>
    </source>
</reference>
<evidence type="ECO:0000313" key="4">
    <source>
        <dbReference type="Proteomes" id="UP000077521"/>
    </source>
</evidence>
<dbReference type="PANTHER" id="PTHR20974">
    <property type="entry name" value="UPF0585 PROTEIN CG18661"/>
    <property type="match status" value="1"/>
</dbReference>
<reference evidence="3" key="2">
    <citation type="journal article" date="2019" name="IMA Fungus">
        <title>Genome sequencing and comparison of five Tilletia species to identify candidate genes for the detection of regulated species infecting wheat.</title>
        <authorList>
            <person name="Nguyen H.D.T."/>
            <person name="Sultana T."/>
            <person name="Kesanakurti P."/>
            <person name="Hambleton S."/>
        </authorList>
    </citation>
    <scope>NUCLEOTIDE SEQUENCE</scope>
    <source>
        <strain evidence="3">DAOMC 236416</strain>
    </source>
</reference>
<dbReference type="EMBL" id="LWDF02000025">
    <property type="protein sequence ID" value="KAE8259821.1"/>
    <property type="molecule type" value="Genomic_DNA"/>
</dbReference>
<dbReference type="SUPFAM" id="SSF53335">
    <property type="entry name" value="S-adenosyl-L-methionine-dependent methyltransferases"/>
    <property type="match status" value="1"/>
</dbReference>
<dbReference type="Gene3D" id="3.40.50.150">
    <property type="entry name" value="Vaccinia Virus protein VP39"/>
    <property type="match status" value="1"/>
</dbReference>